<sequence>MSSILSGPIPLLAVHVYTPASSHRTRDTLWDKGDDCLVSSVPFFTSVTDGVGLPSARQLNVTSWVLRPFHRENSQSRTGWTVSYTSSIMFSLDGFNPVYVTTKGSVAMVTESQGLWRHDQTSVTIVTRVDNDVAVSPDPSQNGPQGYPHSLCCTCS</sequence>
<dbReference type="EMBL" id="JACVVK020000626">
    <property type="protein sequence ID" value="KAK7462053.1"/>
    <property type="molecule type" value="Genomic_DNA"/>
</dbReference>
<comment type="caution">
    <text evidence="1">The sequence shown here is derived from an EMBL/GenBank/DDBJ whole genome shotgun (WGS) entry which is preliminary data.</text>
</comment>
<gene>
    <name evidence="1" type="ORF">BaRGS_00038542</name>
</gene>
<evidence type="ECO:0000313" key="2">
    <source>
        <dbReference type="Proteomes" id="UP001519460"/>
    </source>
</evidence>
<organism evidence="1 2">
    <name type="scientific">Batillaria attramentaria</name>
    <dbReference type="NCBI Taxonomy" id="370345"/>
    <lineage>
        <taxon>Eukaryota</taxon>
        <taxon>Metazoa</taxon>
        <taxon>Spiralia</taxon>
        <taxon>Lophotrochozoa</taxon>
        <taxon>Mollusca</taxon>
        <taxon>Gastropoda</taxon>
        <taxon>Caenogastropoda</taxon>
        <taxon>Sorbeoconcha</taxon>
        <taxon>Cerithioidea</taxon>
        <taxon>Batillariidae</taxon>
        <taxon>Batillaria</taxon>
    </lineage>
</organism>
<name>A0ABD0J5J9_9CAEN</name>
<dbReference type="Proteomes" id="UP001519460">
    <property type="component" value="Unassembled WGS sequence"/>
</dbReference>
<proteinExistence type="predicted"/>
<protein>
    <submittedName>
        <fullName evidence="1">Uncharacterized protein</fullName>
    </submittedName>
</protein>
<keyword evidence="2" id="KW-1185">Reference proteome</keyword>
<accession>A0ABD0J5J9</accession>
<evidence type="ECO:0000313" key="1">
    <source>
        <dbReference type="EMBL" id="KAK7462053.1"/>
    </source>
</evidence>
<reference evidence="1 2" key="1">
    <citation type="journal article" date="2023" name="Sci. Data">
        <title>Genome assembly of the Korean intertidal mud-creeper Batillaria attramentaria.</title>
        <authorList>
            <person name="Patra A.K."/>
            <person name="Ho P.T."/>
            <person name="Jun S."/>
            <person name="Lee S.J."/>
            <person name="Kim Y."/>
            <person name="Won Y.J."/>
        </authorList>
    </citation>
    <scope>NUCLEOTIDE SEQUENCE [LARGE SCALE GENOMIC DNA]</scope>
    <source>
        <strain evidence="1">Wonlab-2016</strain>
    </source>
</reference>
<dbReference type="AlphaFoldDB" id="A0ABD0J5J9"/>